<evidence type="ECO:0000256" key="1">
    <source>
        <dbReference type="SAM" id="MobiDB-lite"/>
    </source>
</evidence>
<dbReference type="AlphaFoldDB" id="A0A9E7HGD0"/>
<name>A0A9E7HGD0_9LILI</name>
<sequence>MATYNVKLITPDGEFNIVPGRHVHPGPGGGGGHRPAVLVPRPGPVGRQLPRRRPDRRRLRAHLRCLPHVRPRYRDSQGGGARRLTVGGGEDGSRMILTAYSPPFLSHHQDSCHDDI</sequence>
<evidence type="ECO:0000313" key="3">
    <source>
        <dbReference type="Proteomes" id="UP001055439"/>
    </source>
</evidence>
<organism evidence="2 3">
    <name type="scientific">Musa troglodytarum</name>
    <name type="common">fe'i banana</name>
    <dbReference type="NCBI Taxonomy" id="320322"/>
    <lineage>
        <taxon>Eukaryota</taxon>
        <taxon>Viridiplantae</taxon>
        <taxon>Streptophyta</taxon>
        <taxon>Embryophyta</taxon>
        <taxon>Tracheophyta</taxon>
        <taxon>Spermatophyta</taxon>
        <taxon>Magnoliopsida</taxon>
        <taxon>Liliopsida</taxon>
        <taxon>Zingiberales</taxon>
        <taxon>Musaceae</taxon>
        <taxon>Musa</taxon>
    </lineage>
</organism>
<dbReference type="Proteomes" id="UP001055439">
    <property type="component" value="Chromosome 8"/>
</dbReference>
<accession>A0A9E7HGD0</accession>
<feature type="compositionally biased region" description="Gly residues" evidence="1">
    <location>
        <begin position="77"/>
        <end position="90"/>
    </location>
</feature>
<proteinExistence type="predicted"/>
<feature type="region of interest" description="Disordered" evidence="1">
    <location>
        <begin position="68"/>
        <end position="96"/>
    </location>
</feature>
<gene>
    <name evidence="2" type="ORF">MUK42_36813</name>
</gene>
<reference evidence="2" key="1">
    <citation type="submission" date="2022-05" db="EMBL/GenBank/DDBJ databases">
        <title>The Musa troglodytarum L. genome provides insights into the mechanism of non-climacteric behaviour and enrichment of carotenoids.</title>
        <authorList>
            <person name="Wang J."/>
        </authorList>
    </citation>
    <scope>NUCLEOTIDE SEQUENCE</scope>
    <source>
        <tissue evidence="2">Leaf</tissue>
    </source>
</reference>
<protein>
    <submittedName>
        <fullName evidence="2">Uncharacterized protein</fullName>
    </submittedName>
</protein>
<feature type="region of interest" description="Disordered" evidence="1">
    <location>
        <begin position="18"/>
        <end position="51"/>
    </location>
</feature>
<dbReference type="EMBL" id="CP097510">
    <property type="protein sequence ID" value="URE32695.1"/>
    <property type="molecule type" value="Genomic_DNA"/>
</dbReference>
<keyword evidence="3" id="KW-1185">Reference proteome</keyword>
<evidence type="ECO:0000313" key="2">
    <source>
        <dbReference type="EMBL" id="URE32695.1"/>
    </source>
</evidence>